<keyword evidence="8" id="KW-1185">Reference proteome</keyword>
<keyword evidence="2 6" id="KW-0812">Transmembrane</keyword>
<reference evidence="7" key="1">
    <citation type="submission" date="2023-06" db="EMBL/GenBank/DDBJ databases">
        <title>Genome-scale phylogeny and comparative genomics of the fungal order Sordariales.</title>
        <authorList>
            <consortium name="Lawrence Berkeley National Laboratory"/>
            <person name="Hensen N."/>
            <person name="Bonometti L."/>
            <person name="Westerberg I."/>
            <person name="Brannstrom I.O."/>
            <person name="Guillou S."/>
            <person name="Cros-Aarteil S."/>
            <person name="Calhoun S."/>
            <person name="Haridas S."/>
            <person name="Kuo A."/>
            <person name="Mondo S."/>
            <person name="Pangilinan J."/>
            <person name="Riley R."/>
            <person name="Labutti K."/>
            <person name="Andreopoulos B."/>
            <person name="Lipzen A."/>
            <person name="Chen C."/>
            <person name="Yanf M."/>
            <person name="Daum C."/>
            <person name="Ng V."/>
            <person name="Clum A."/>
            <person name="Steindorff A."/>
            <person name="Ohm R."/>
            <person name="Martin F."/>
            <person name="Silar P."/>
            <person name="Natvig D."/>
            <person name="Lalanne C."/>
            <person name="Gautier V."/>
            <person name="Ament-Velasquez S.L."/>
            <person name="Kruys A."/>
            <person name="Hutchinson M.I."/>
            <person name="Powell A.J."/>
            <person name="Barry K."/>
            <person name="Miller A.N."/>
            <person name="Grigoriev I.V."/>
            <person name="Debuchy R."/>
            <person name="Gladieux P."/>
            <person name="Thoren M.H."/>
            <person name="Johannesson H."/>
        </authorList>
    </citation>
    <scope>NUCLEOTIDE SEQUENCE</scope>
    <source>
        <strain evidence="7">SMH2532-1</strain>
    </source>
</reference>
<dbReference type="PANTHER" id="PTHR11785:SF353">
    <property type="entry name" value="METHIONINE TRANSPORTER (EUROFUNG)"/>
    <property type="match status" value="1"/>
</dbReference>
<dbReference type="GO" id="GO:0015179">
    <property type="term" value="F:L-amino acid transmembrane transporter activity"/>
    <property type="evidence" value="ECO:0007669"/>
    <property type="project" value="TreeGrafter"/>
</dbReference>
<evidence type="ECO:0000256" key="1">
    <source>
        <dbReference type="ARBA" id="ARBA00004141"/>
    </source>
</evidence>
<feature type="transmembrane region" description="Helical" evidence="6">
    <location>
        <begin position="109"/>
        <end position="132"/>
    </location>
</feature>
<evidence type="ECO:0000313" key="8">
    <source>
        <dbReference type="Proteomes" id="UP001174936"/>
    </source>
</evidence>
<protein>
    <submittedName>
        <fullName evidence="7">Amino acid permease-domain-containing protein</fullName>
    </submittedName>
</protein>
<evidence type="ECO:0000256" key="5">
    <source>
        <dbReference type="SAM" id="MobiDB-lite"/>
    </source>
</evidence>
<name>A0AA40CML3_9PEZI</name>
<comment type="caution">
    <text evidence="7">The sequence shown here is derived from an EMBL/GenBank/DDBJ whole genome shotgun (WGS) entry which is preliminary data.</text>
</comment>
<proteinExistence type="predicted"/>
<dbReference type="InterPro" id="IPR002293">
    <property type="entry name" value="AA/rel_permease1"/>
</dbReference>
<evidence type="ECO:0000256" key="3">
    <source>
        <dbReference type="ARBA" id="ARBA00022989"/>
    </source>
</evidence>
<keyword evidence="4 6" id="KW-0472">Membrane</keyword>
<dbReference type="InterPro" id="IPR050598">
    <property type="entry name" value="AminoAcid_Transporter"/>
</dbReference>
<feature type="transmembrane region" description="Helical" evidence="6">
    <location>
        <begin position="500"/>
        <end position="523"/>
    </location>
</feature>
<dbReference type="AlphaFoldDB" id="A0AA40CML3"/>
<feature type="region of interest" description="Disordered" evidence="5">
    <location>
        <begin position="571"/>
        <end position="607"/>
    </location>
</feature>
<feature type="compositionally biased region" description="Polar residues" evidence="5">
    <location>
        <begin position="1"/>
        <end position="24"/>
    </location>
</feature>
<feature type="transmembrane region" description="Helical" evidence="6">
    <location>
        <begin position="434"/>
        <end position="451"/>
    </location>
</feature>
<evidence type="ECO:0000256" key="2">
    <source>
        <dbReference type="ARBA" id="ARBA00022692"/>
    </source>
</evidence>
<feature type="transmembrane region" description="Helical" evidence="6">
    <location>
        <begin position="358"/>
        <end position="378"/>
    </location>
</feature>
<feature type="transmembrane region" description="Helical" evidence="6">
    <location>
        <begin position="399"/>
        <end position="422"/>
    </location>
</feature>
<evidence type="ECO:0000256" key="6">
    <source>
        <dbReference type="SAM" id="Phobius"/>
    </source>
</evidence>
<dbReference type="FunFam" id="1.20.1740.10:FF:000025">
    <property type="entry name" value="High-affinity methionine permease"/>
    <property type="match status" value="1"/>
</dbReference>
<feature type="transmembrane region" description="Helical" evidence="6">
    <location>
        <begin position="304"/>
        <end position="324"/>
    </location>
</feature>
<dbReference type="GO" id="GO:0016020">
    <property type="term" value="C:membrane"/>
    <property type="evidence" value="ECO:0007669"/>
    <property type="project" value="UniProtKB-SubCell"/>
</dbReference>
<dbReference type="EMBL" id="JAULSV010000005">
    <property type="protein sequence ID" value="KAK0643972.1"/>
    <property type="molecule type" value="Genomic_DNA"/>
</dbReference>
<feature type="transmembrane region" description="Helical" evidence="6">
    <location>
        <begin position="463"/>
        <end position="488"/>
    </location>
</feature>
<evidence type="ECO:0000256" key="4">
    <source>
        <dbReference type="ARBA" id="ARBA00023136"/>
    </source>
</evidence>
<keyword evidence="3 6" id="KW-1133">Transmembrane helix</keyword>
<dbReference type="Pfam" id="PF13520">
    <property type="entry name" value="AA_permease_2"/>
    <property type="match status" value="1"/>
</dbReference>
<feature type="transmembrane region" description="Helical" evidence="6">
    <location>
        <begin position="193"/>
        <end position="212"/>
    </location>
</feature>
<dbReference type="PANTHER" id="PTHR11785">
    <property type="entry name" value="AMINO ACID TRANSPORTER"/>
    <property type="match status" value="1"/>
</dbReference>
<gene>
    <name evidence="7" type="ORF">B0T16DRAFT_333307</name>
</gene>
<feature type="region of interest" description="Disordered" evidence="5">
    <location>
        <begin position="1"/>
        <end position="61"/>
    </location>
</feature>
<dbReference type="Gene3D" id="1.20.1740.10">
    <property type="entry name" value="Amino acid/polyamine transporter I"/>
    <property type="match status" value="1"/>
</dbReference>
<accession>A0AA40CML3</accession>
<organism evidence="7 8">
    <name type="scientific">Cercophora newfieldiana</name>
    <dbReference type="NCBI Taxonomy" id="92897"/>
    <lineage>
        <taxon>Eukaryota</taxon>
        <taxon>Fungi</taxon>
        <taxon>Dikarya</taxon>
        <taxon>Ascomycota</taxon>
        <taxon>Pezizomycotina</taxon>
        <taxon>Sordariomycetes</taxon>
        <taxon>Sordariomycetidae</taxon>
        <taxon>Sordariales</taxon>
        <taxon>Lasiosphaeriaceae</taxon>
        <taxon>Cercophora</taxon>
    </lineage>
</organism>
<feature type="transmembrane region" description="Helical" evidence="6">
    <location>
        <begin position="224"/>
        <end position="245"/>
    </location>
</feature>
<feature type="compositionally biased region" description="Basic and acidic residues" evidence="5">
    <location>
        <begin position="571"/>
        <end position="581"/>
    </location>
</feature>
<evidence type="ECO:0000313" key="7">
    <source>
        <dbReference type="EMBL" id="KAK0643972.1"/>
    </source>
</evidence>
<feature type="transmembrane region" description="Helical" evidence="6">
    <location>
        <begin position="153"/>
        <end position="181"/>
    </location>
</feature>
<comment type="subcellular location">
    <subcellularLocation>
        <location evidence="1">Membrane</location>
        <topology evidence="1">Multi-pass membrane protein</topology>
    </subcellularLocation>
</comment>
<dbReference type="Proteomes" id="UP001174936">
    <property type="component" value="Unassembled WGS sequence"/>
</dbReference>
<sequence>MVSFNWRQPFSTLGGDSQGSNTATPPRESLDPGEVSDGSLKYTLEKGGNDSPPSYQEVSGAPVETSSPLGYSVGPVTIIFLNISKMIGTGVYSTPSGILNGTGSVGLSMIYWFIGFLTSIASLSVYLEYAAYFPNRSGSEVVYLEQAYPRPKWFFPTAFAFLSVALSFSSGNAIVLAQYLFRINGHSPTPWQLKGVAVAGYTVAVLFVAFHTKFSYRFSNAIGIVKVLTLIFISLTGLIVLGGHVSRVPNPTANFTNAFEGKATPYGLTNALYKIIFSYAGFENAFNVVNEVKNPVKQLRRNGFLSLLIVAILYVLANVAYFAAVPKADIRASKQIAASLFFTAVFGSGNAVKGLNFLIALSSFGNLIAVLLGSSRLIRECGRQGVLPFPRFWASTRPFGTPLGPYTLKWALTLLMILAPPAGDAFNFIVDLRIYPEAFFNLAMAAGLYAVRYRRRRLGLGRAAFHAWHLVIIFCIVVNVYLLIMPWYPPDGGIFAGDVSFWYATYVVTGIGIVLGCGVYYWLWVSAIPRLRGYRIRQGVVQFEDGAQSHKLIKVPVAELAQYDATHDAVGRPLGDAHSENSDAGLRKRTKKGDDEAAANSAVDPEK</sequence>